<dbReference type="GO" id="GO:0005829">
    <property type="term" value="C:cytosol"/>
    <property type="evidence" value="ECO:0007669"/>
    <property type="project" value="TreeGrafter"/>
</dbReference>
<dbReference type="NCBIfam" id="TIGR00575">
    <property type="entry name" value="dnlj"/>
    <property type="match status" value="1"/>
</dbReference>
<organism evidence="17">
    <name type="scientific">Thermohahella caldifontis</name>
    <dbReference type="NCBI Taxonomy" id="3142973"/>
    <lineage>
        <taxon>Bacteria</taxon>
        <taxon>Pseudomonadati</taxon>
        <taxon>Pseudomonadota</taxon>
        <taxon>Gammaproteobacteria</taxon>
        <taxon>Oceanospirillales</taxon>
        <taxon>Hahellaceae</taxon>
        <taxon>Thermohahella</taxon>
    </lineage>
</organism>
<dbReference type="Pfam" id="PF01653">
    <property type="entry name" value="DNA_ligase_aden"/>
    <property type="match status" value="1"/>
</dbReference>
<dbReference type="SUPFAM" id="SSF50249">
    <property type="entry name" value="Nucleic acid-binding proteins"/>
    <property type="match status" value="1"/>
</dbReference>
<dbReference type="FunFam" id="1.10.150.20:FF:000006">
    <property type="entry name" value="DNA ligase"/>
    <property type="match status" value="1"/>
</dbReference>
<feature type="binding site" evidence="14">
    <location>
        <begin position="81"/>
        <end position="82"/>
    </location>
    <ligand>
        <name>NAD(+)</name>
        <dbReference type="ChEBI" id="CHEBI:57540"/>
    </ligand>
</feature>
<evidence type="ECO:0000256" key="10">
    <source>
        <dbReference type="ARBA" id="ARBA00023027"/>
    </source>
</evidence>
<keyword evidence="9 14" id="KW-0460">Magnesium</keyword>
<evidence type="ECO:0000256" key="15">
    <source>
        <dbReference type="RuleBase" id="RU000618"/>
    </source>
</evidence>
<dbReference type="Gene3D" id="3.30.470.30">
    <property type="entry name" value="DNA ligase/mRNA capping enzyme"/>
    <property type="match status" value="1"/>
</dbReference>
<dbReference type="FunFam" id="3.30.470.30:FF:000001">
    <property type="entry name" value="DNA ligase"/>
    <property type="match status" value="1"/>
</dbReference>
<keyword evidence="4 14" id="KW-0436">Ligase</keyword>
<gene>
    <name evidence="14 17" type="primary">ligA</name>
    <name evidence="17" type="ORF">AAIA72_06930</name>
</gene>
<evidence type="ECO:0000256" key="12">
    <source>
        <dbReference type="ARBA" id="ARBA00034005"/>
    </source>
</evidence>
<feature type="binding site" evidence="14">
    <location>
        <position position="290"/>
    </location>
    <ligand>
        <name>NAD(+)</name>
        <dbReference type="ChEBI" id="CHEBI:57540"/>
    </ligand>
</feature>
<dbReference type="PANTHER" id="PTHR23389">
    <property type="entry name" value="CHROMOSOME TRANSMISSION FIDELITY FACTOR 18"/>
    <property type="match status" value="1"/>
</dbReference>
<dbReference type="Pfam" id="PF12826">
    <property type="entry name" value="HHH_2"/>
    <property type="match status" value="1"/>
</dbReference>
<dbReference type="PROSITE" id="PS50172">
    <property type="entry name" value="BRCT"/>
    <property type="match status" value="1"/>
</dbReference>
<dbReference type="InterPro" id="IPR012340">
    <property type="entry name" value="NA-bd_OB-fold"/>
</dbReference>
<evidence type="ECO:0000313" key="17">
    <source>
        <dbReference type="EMBL" id="XDT73695.1"/>
    </source>
</evidence>
<keyword evidence="14" id="KW-0464">Manganese</keyword>
<dbReference type="PROSITE" id="PS01055">
    <property type="entry name" value="DNA_LIGASE_N1"/>
    <property type="match status" value="1"/>
</dbReference>
<dbReference type="SUPFAM" id="SSF52113">
    <property type="entry name" value="BRCT domain"/>
    <property type="match status" value="1"/>
</dbReference>
<dbReference type="FunFam" id="1.10.150.20:FF:000007">
    <property type="entry name" value="DNA ligase"/>
    <property type="match status" value="1"/>
</dbReference>
<dbReference type="HAMAP" id="MF_01588">
    <property type="entry name" value="DNA_ligase_A"/>
    <property type="match status" value="1"/>
</dbReference>
<dbReference type="Pfam" id="PF03119">
    <property type="entry name" value="DNA_ligase_ZBD"/>
    <property type="match status" value="1"/>
</dbReference>
<dbReference type="InterPro" id="IPR013839">
    <property type="entry name" value="DNAligase_adenylation"/>
</dbReference>
<comment type="cofactor">
    <cofactor evidence="14">
        <name>Mg(2+)</name>
        <dbReference type="ChEBI" id="CHEBI:18420"/>
    </cofactor>
    <cofactor evidence="14">
        <name>Mn(2+)</name>
        <dbReference type="ChEBI" id="CHEBI:29035"/>
    </cofactor>
</comment>
<dbReference type="GO" id="GO:0003911">
    <property type="term" value="F:DNA ligase (NAD+) activity"/>
    <property type="evidence" value="ECO:0007669"/>
    <property type="project" value="UniProtKB-UniRule"/>
</dbReference>
<reference evidence="17" key="1">
    <citation type="submission" date="2024-05" db="EMBL/GenBank/DDBJ databases">
        <title>Genome sequencing of novel strain.</title>
        <authorList>
            <person name="Ganbat D."/>
            <person name="Ganbat S."/>
            <person name="Lee S.-J."/>
        </authorList>
    </citation>
    <scope>NUCLEOTIDE SEQUENCE</scope>
    <source>
        <strain evidence="17">SMD15-11</strain>
    </source>
</reference>
<dbReference type="Pfam" id="PF14520">
    <property type="entry name" value="HHH_5"/>
    <property type="match status" value="1"/>
</dbReference>
<dbReference type="InterPro" id="IPR041663">
    <property type="entry name" value="DisA/LigA_HHH"/>
</dbReference>
<dbReference type="InterPro" id="IPR010994">
    <property type="entry name" value="RuvA_2-like"/>
</dbReference>
<dbReference type="InterPro" id="IPR003583">
    <property type="entry name" value="Hlx-hairpin-Hlx_DNA-bd_motif"/>
</dbReference>
<dbReference type="Pfam" id="PF03120">
    <property type="entry name" value="OB_DNA_ligase"/>
    <property type="match status" value="1"/>
</dbReference>
<dbReference type="InterPro" id="IPR004149">
    <property type="entry name" value="Znf_DNAligase_C4"/>
</dbReference>
<feature type="binding site" evidence="14">
    <location>
        <position position="314"/>
    </location>
    <ligand>
        <name>NAD(+)</name>
        <dbReference type="ChEBI" id="CHEBI:57540"/>
    </ligand>
</feature>
<dbReference type="EMBL" id="CP154858">
    <property type="protein sequence ID" value="XDT73695.1"/>
    <property type="molecule type" value="Genomic_DNA"/>
</dbReference>
<evidence type="ECO:0000256" key="8">
    <source>
        <dbReference type="ARBA" id="ARBA00022833"/>
    </source>
</evidence>
<dbReference type="PROSITE" id="PS01056">
    <property type="entry name" value="DNA_LIGASE_N2"/>
    <property type="match status" value="1"/>
</dbReference>
<dbReference type="Gene3D" id="2.40.50.140">
    <property type="entry name" value="Nucleic acid-binding proteins"/>
    <property type="match status" value="1"/>
</dbReference>
<dbReference type="InterPro" id="IPR013840">
    <property type="entry name" value="DNAligase_N"/>
</dbReference>
<dbReference type="Gene3D" id="3.40.50.10190">
    <property type="entry name" value="BRCT domain"/>
    <property type="match status" value="1"/>
</dbReference>
<dbReference type="CDD" id="cd17748">
    <property type="entry name" value="BRCT_DNA_ligase_like"/>
    <property type="match status" value="1"/>
</dbReference>
<dbReference type="GO" id="GO:0006260">
    <property type="term" value="P:DNA replication"/>
    <property type="evidence" value="ECO:0007669"/>
    <property type="project" value="UniProtKB-KW"/>
</dbReference>
<dbReference type="SMART" id="SM00292">
    <property type="entry name" value="BRCT"/>
    <property type="match status" value="1"/>
</dbReference>
<feature type="binding site" evidence="14">
    <location>
        <position position="113"/>
    </location>
    <ligand>
        <name>NAD(+)</name>
        <dbReference type="ChEBI" id="CHEBI:57540"/>
    </ligand>
</feature>
<evidence type="ECO:0000259" key="16">
    <source>
        <dbReference type="PROSITE" id="PS50172"/>
    </source>
</evidence>
<dbReference type="NCBIfam" id="NF005932">
    <property type="entry name" value="PRK07956.1"/>
    <property type="match status" value="1"/>
</dbReference>
<evidence type="ECO:0000256" key="1">
    <source>
        <dbReference type="ARBA" id="ARBA00004067"/>
    </source>
</evidence>
<accession>A0AB39V0G8</accession>
<evidence type="ECO:0000256" key="6">
    <source>
        <dbReference type="ARBA" id="ARBA00022723"/>
    </source>
</evidence>
<feature type="binding site" evidence="14">
    <location>
        <position position="136"/>
    </location>
    <ligand>
        <name>NAD(+)</name>
        <dbReference type="ChEBI" id="CHEBI:57540"/>
    </ligand>
</feature>
<feature type="binding site" evidence="14">
    <location>
        <position position="173"/>
    </location>
    <ligand>
        <name>NAD(+)</name>
        <dbReference type="ChEBI" id="CHEBI:57540"/>
    </ligand>
</feature>
<comment type="similarity">
    <text evidence="13 14">Belongs to the NAD-dependent DNA ligase family. LigA subfamily.</text>
</comment>
<dbReference type="InterPro" id="IPR001679">
    <property type="entry name" value="DNA_ligase"/>
</dbReference>
<keyword evidence="10 14" id="KW-0520">NAD</keyword>
<proteinExistence type="inferred from homology"/>
<keyword evidence="11 14" id="KW-0234">DNA repair</keyword>
<feature type="binding site" evidence="14">
    <location>
        <position position="408"/>
    </location>
    <ligand>
        <name>Zn(2+)</name>
        <dbReference type="ChEBI" id="CHEBI:29105"/>
    </ligand>
</feature>
<evidence type="ECO:0000256" key="2">
    <source>
        <dbReference type="ARBA" id="ARBA00012722"/>
    </source>
</evidence>
<evidence type="ECO:0000256" key="9">
    <source>
        <dbReference type="ARBA" id="ARBA00022842"/>
    </source>
</evidence>
<comment type="function">
    <text evidence="1 14">DNA ligase that catalyzes the formation of phosphodiester linkages between 5'-phosphoryl and 3'-hydroxyl groups in double-stranded DNA using NAD as a coenzyme and as the energy source for the reaction. It is essential for DNA replication and repair of damaged DNA.</text>
</comment>
<dbReference type="SUPFAM" id="SSF47781">
    <property type="entry name" value="RuvA domain 2-like"/>
    <property type="match status" value="1"/>
</dbReference>
<dbReference type="FunFam" id="1.10.287.610:FF:000002">
    <property type="entry name" value="DNA ligase"/>
    <property type="match status" value="1"/>
</dbReference>
<feature type="binding site" evidence="14">
    <location>
        <begin position="32"/>
        <end position="36"/>
    </location>
    <ligand>
        <name>NAD(+)</name>
        <dbReference type="ChEBI" id="CHEBI:57540"/>
    </ligand>
</feature>
<keyword evidence="7 14" id="KW-0227">DNA damage</keyword>
<dbReference type="InterPro" id="IPR033136">
    <property type="entry name" value="DNA_ligase_CS"/>
</dbReference>
<dbReference type="Gene3D" id="1.10.150.20">
    <property type="entry name" value="5' to 3' exonuclease, C-terminal subdomain"/>
    <property type="match status" value="2"/>
</dbReference>
<dbReference type="InterPro" id="IPR018239">
    <property type="entry name" value="DNA_ligase_AS"/>
</dbReference>
<evidence type="ECO:0000256" key="7">
    <source>
        <dbReference type="ARBA" id="ARBA00022763"/>
    </source>
</evidence>
<evidence type="ECO:0000256" key="14">
    <source>
        <dbReference type="HAMAP-Rule" id="MF_01588"/>
    </source>
</evidence>
<dbReference type="PANTHER" id="PTHR23389:SF9">
    <property type="entry name" value="DNA LIGASE"/>
    <property type="match status" value="1"/>
</dbReference>
<comment type="caution">
    <text evidence="14">Lacks conserved residue(s) required for the propagation of feature annotation.</text>
</comment>
<dbReference type="AlphaFoldDB" id="A0AB39V0G8"/>
<dbReference type="SMART" id="SM00532">
    <property type="entry name" value="LIGANc"/>
    <property type="match status" value="1"/>
</dbReference>
<dbReference type="GO" id="GO:0003677">
    <property type="term" value="F:DNA binding"/>
    <property type="evidence" value="ECO:0007669"/>
    <property type="project" value="InterPro"/>
</dbReference>
<dbReference type="GO" id="GO:0006281">
    <property type="term" value="P:DNA repair"/>
    <property type="evidence" value="ECO:0007669"/>
    <property type="project" value="UniProtKB-KW"/>
</dbReference>
<dbReference type="InterPro" id="IPR001357">
    <property type="entry name" value="BRCT_dom"/>
</dbReference>
<dbReference type="EC" id="6.5.1.2" evidence="2 14"/>
<dbReference type="FunFam" id="3.40.50.10190:FF:000054">
    <property type="entry name" value="DNA ligase"/>
    <property type="match status" value="1"/>
</dbReference>
<dbReference type="InterPro" id="IPR036420">
    <property type="entry name" value="BRCT_dom_sf"/>
</dbReference>
<dbReference type="FunFam" id="2.40.50.140:FF:000012">
    <property type="entry name" value="DNA ligase"/>
    <property type="match status" value="1"/>
</dbReference>
<protein>
    <recommendedName>
        <fullName evidence="3 14">DNA ligase</fullName>
        <ecNumber evidence="2 14">6.5.1.2</ecNumber>
    </recommendedName>
    <alternativeName>
        <fullName evidence="14">Polydeoxyribonucleotide synthase [NAD(+)]</fullName>
    </alternativeName>
</protein>
<evidence type="ECO:0000256" key="4">
    <source>
        <dbReference type="ARBA" id="ARBA00022598"/>
    </source>
</evidence>
<dbReference type="SUPFAM" id="SSF56091">
    <property type="entry name" value="DNA ligase/mRNA capping enzyme, catalytic domain"/>
    <property type="match status" value="1"/>
</dbReference>
<evidence type="ECO:0000256" key="13">
    <source>
        <dbReference type="ARBA" id="ARBA00060881"/>
    </source>
</evidence>
<dbReference type="CDD" id="cd00114">
    <property type="entry name" value="LIGANc"/>
    <property type="match status" value="1"/>
</dbReference>
<dbReference type="Pfam" id="PF00533">
    <property type="entry name" value="BRCT"/>
    <property type="match status" value="1"/>
</dbReference>
<dbReference type="InterPro" id="IPR004150">
    <property type="entry name" value="NAD_DNA_ligase_OB"/>
</dbReference>
<keyword evidence="8 14" id="KW-0862">Zinc</keyword>
<dbReference type="GO" id="GO:0046872">
    <property type="term" value="F:metal ion binding"/>
    <property type="evidence" value="ECO:0007669"/>
    <property type="project" value="UniProtKB-KW"/>
</dbReference>
<dbReference type="Gene3D" id="1.10.287.610">
    <property type="entry name" value="Helix hairpin bin"/>
    <property type="match status" value="1"/>
</dbReference>
<feature type="binding site" evidence="14">
    <location>
        <position position="411"/>
    </location>
    <ligand>
        <name>Zn(2+)</name>
        <dbReference type="ChEBI" id="CHEBI:29105"/>
    </ligand>
</feature>
<name>A0AB39V0G8_9GAMM</name>
<dbReference type="PIRSF" id="PIRSF001604">
    <property type="entry name" value="LigA"/>
    <property type="match status" value="1"/>
</dbReference>
<dbReference type="Gene3D" id="6.20.10.30">
    <property type="match status" value="1"/>
</dbReference>
<dbReference type="RefSeq" id="WP_369602678.1">
    <property type="nucleotide sequence ID" value="NZ_CP154858.1"/>
</dbReference>
<comment type="catalytic activity">
    <reaction evidence="12 14 15">
        <text>NAD(+) + (deoxyribonucleotide)n-3'-hydroxyl + 5'-phospho-(deoxyribonucleotide)m = (deoxyribonucleotide)n+m + AMP + beta-nicotinamide D-nucleotide.</text>
        <dbReference type="EC" id="6.5.1.2"/>
    </reaction>
</comment>
<keyword evidence="5 14" id="KW-0235">DNA replication</keyword>
<dbReference type="SMART" id="SM00278">
    <property type="entry name" value="HhH1"/>
    <property type="match status" value="4"/>
</dbReference>
<feature type="domain" description="BRCT" evidence="16">
    <location>
        <begin position="592"/>
        <end position="668"/>
    </location>
</feature>
<evidence type="ECO:0000256" key="11">
    <source>
        <dbReference type="ARBA" id="ARBA00023204"/>
    </source>
</evidence>
<evidence type="ECO:0000256" key="5">
    <source>
        <dbReference type="ARBA" id="ARBA00022705"/>
    </source>
</evidence>
<dbReference type="KEGG" id="tcd:AAIA72_06930"/>
<sequence>MADDKARIEALRAEINEHNYRYYVLDDPSIPDAEYDRLMAELRELEARHPEWVTPDSPTQRVGGAPAEGFTTVTHRVPMLSLDNAFSEEDVRAFERRILERLGTEAELEYCCEPKLDGMAVSLLYENGRLVQAATRGDGTTGEDITANVRTIRAVPLKLRGHTLPGLLEVRGEIIMPRAAFEALNARARERGEKTFVNPRNAAAGSLRQLDPRVTASRHLDMYCYALGEVQGMTLPDTHYDTLMVLREMGLRINPLIRTAVGVEGCLAYYRQMAARRDNLPYDIDGVVYKVNRFDLQQRLGFVSRAPRWAIAHKFPAQEELTVLEGVDFQVGRTGKITPVARLRPVFVGGVTVSNATLHNMDEVRRLDVHIGDTVIVRRAGDVIPQIVGVVADRRPADARPVEMPDHCPECGSEIVQAEGEADARCSGGLYCPAQRKEAIKHFASRKAMDIEGLGDKLIDTLVDKGLVETVADLYSLRYEQLVALERMGPKSAQNILDAIERSKHTTLERFVYALGIREVGEATARALVRHFRTLEALEQADENALMAVPDVGPVVASHVVSFFRQPHNREILEKLLAAGITWPPVEDSAGAGQSPFTGKTVVLTGTLGRLTRDEARALLQQAGAKVTGSVSAKTDFVIAGEKAGSKLTKAEALGVPVLDEDAFIRLLTEAGFAIPGA</sequence>
<evidence type="ECO:0000256" key="3">
    <source>
        <dbReference type="ARBA" id="ARBA00013308"/>
    </source>
</evidence>
<feature type="active site" description="N6-AMP-lysine intermediate" evidence="14">
    <location>
        <position position="115"/>
    </location>
</feature>
<keyword evidence="6 14" id="KW-0479">Metal-binding</keyword>
<feature type="binding site" evidence="14">
    <location>
        <position position="432"/>
    </location>
    <ligand>
        <name>Zn(2+)</name>
        <dbReference type="ChEBI" id="CHEBI:29105"/>
    </ligand>
</feature>